<protein>
    <recommendedName>
        <fullName evidence="3">Periplasmic protein</fullName>
    </recommendedName>
</protein>
<dbReference type="EMBL" id="FPHP01000009">
    <property type="protein sequence ID" value="SFV74901.1"/>
    <property type="molecule type" value="Genomic_DNA"/>
</dbReference>
<name>A0A1W1D2N6_9ZZZZ</name>
<evidence type="ECO:0008006" key="3">
    <source>
        <dbReference type="Google" id="ProtNLM"/>
    </source>
</evidence>
<sequence>MLQFLKWFAPIFTIGVAIFIVFFLIQINKEDGVIQTKQLSLPKKPADKNISISWLEYFSKTKKQGYSYPVNEVYVKVDLNEKIIKTITYKLSAPLLDPYQLFCLKEELKHYKIKYDLRKNKRAVELVIYSKNKEKLQSLVKRLKNYQIVAKIKPYKEEIE</sequence>
<feature type="transmembrane region" description="Helical" evidence="1">
    <location>
        <begin position="7"/>
        <end position="27"/>
    </location>
</feature>
<accession>A0A1W1D2N6</accession>
<keyword evidence="1" id="KW-0812">Transmembrane</keyword>
<keyword evidence="1" id="KW-0472">Membrane</keyword>
<evidence type="ECO:0000313" key="2">
    <source>
        <dbReference type="EMBL" id="SFV74901.1"/>
    </source>
</evidence>
<gene>
    <name evidence="2" type="ORF">MNB_SM-3-1506</name>
</gene>
<dbReference type="AlphaFoldDB" id="A0A1W1D2N6"/>
<keyword evidence="1" id="KW-1133">Transmembrane helix</keyword>
<reference evidence="2" key="1">
    <citation type="submission" date="2016-10" db="EMBL/GenBank/DDBJ databases">
        <authorList>
            <person name="de Groot N.N."/>
        </authorList>
    </citation>
    <scope>NUCLEOTIDE SEQUENCE</scope>
</reference>
<organism evidence="2">
    <name type="scientific">hydrothermal vent metagenome</name>
    <dbReference type="NCBI Taxonomy" id="652676"/>
    <lineage>
        <taxon>unclassified sequences</taxon>
        <taxon>metagenomes</taxon>
        <taxon>ecological metagenomes</taxon>
    </lineage>
</organism>
<proteinExistence type="predicted"/>
<evidence type="ECO:0000256" key="1">
    <source>
        <dbReference type="SAM" id="Phobius"/>
    </source>
</evidence>